<keyword evidence="2" id="KW-1185">Reference proteome</keyword>
<reference evidence="1 2" key="1">
    <citation type="journal article" date="2006" name="Int. J. Syst. Evol. Microbiol.">
        <title>Chryseobacterium piscium sp. nov., isolated from fish of the South Atlantic Ocean off South Africa.</title>
        <authorList>
            <person name="de Beer H."/>
            <person name="Hugo C.J."/>
            <person name="Jooste P.J."/>
            <person name="Vancanneyt M."/>
            <person name="Coenye T."/>
            <person name="Vandamme P."/>
        </authorList>
    </citation>
    <scope>NUCLEOTIDE SEQUENCE [LARGE SCALE GENOMIC DNA]</scope>
    <source>
        <strain evidence="1 2">CCUG 51923</strain>
    </source>
</reference>
<evidence type="ECO:0008006" key="3">
    <source>
        <dbReference type="Google" id="ProtNLM"/>
    </source>
</evidence>
<dbReference type="InterPro" id="IPR032675">
    <property type="entry name" value="LRR_dom_sf"/>
</dbReference>
<evidence type="ECO:0000313" key="2">
    <source>
        <dbReference type="Proteomes" id="UP000256512"/>
    </source>
</evidence>
<sequence>MNLGHYFANAIDINNNEIQIPVNEEGTVQISSTQKIKSLKTNAKKVFCRNNELEILEAPNAVDVGCKKNKITHLSLDNAEKVNCTQNKLVYLHAPKATQINCSLNKLTELKLESVVNLECYGNEITSLEAPKLRTIDCEIPVSGGQKPIVSIKEIEIELKNKFEANNISDYDIGFLDVEIALDLHKELIVEYFTFCIALQEVDFYSYEDESDINAFEIYLMKSDDKFGQHQNVLEQVQALPLVLNIPQKLNFSIPIFSSPDGYRNFLDIIKGAPDQILKYEKEFELQITFYLNPDKPNEKYYHRFFKIANPFHWSVKN</sequence>
<organism evidence="1 2">
    <name type="scientific">Chryseobacterium piscium</name>
    <dbReference type="NCBI Taxonomy" id="333702"/>
    <lineage>
        <taxon>Bacteria</taxon>
        <taxon>Pseudomonadati</taxon>
        <taxon>Bacteroidota</taxon>
        <taxon>Flavobacteriia</taxon>
        <taxon>Flavobacteriales</taxon>
        <taxon>Weeksellaceae</taxon>
        <taxon>Chryseobacterium group</taxon>
        <taxon>Chryseobacterium</taxon>
    </lineage>
</organism>
<gene>
    <name evidence="1" type="ORF">DRF62_14650</name>
</gene>
<protein>
    <recommendedName>
        <fullName evidence="3">Leucine-rich repeat domain-containing protein</fullName>
    </recommendedName>
</protein>
<dbReference type="Proteomes" id="UP000256512">
    <property type="component" value="Unassembled WGS sequence"/>
</dbReference>
<evidence type="ECO:0000313" key="1">
    <source>
        <dbReference type="EMBL" id="REC53027.1"/>
    </source>
</evidence>
<proteinExistence type="predicted"/>
<dbReference type="EMBL" id="QNVS01000051">
    <property type="protein sequence ID" value="REC53027.1"/>
    <property type="molecule type" value="Genomic_DNA"/>
</dbReference>
<dbReference type="Gene3D" id="3.80.10.10">
    <property type="entry name" value="Ribonuclease Inhibitor"/>
    <property type="match status" value="1"/>
</dbReference>
<accession>A0A3D9BHV4</accession>
<comment type="caution">
    <text evidence="1">The sequence shown here is derived from an EMBL/GenBank/DDBJ whole genome shotgun (WGS) entry which is preliminary data.</text>
</comment>
<dbReference type="AlphaFoldDB" id="A0A3D9BHV4"/>
<name>A0A3D9BHV4_9FLAO</name>